<sequence length="463" mass="52547">LSNTHYNSFSQDWCLTECIFFKVIAAANRALAAVSVYFLNSQNKRSTKYYVVKNSKYVPLLFRRKVLQLSPGIDYPGNVKWELALALLAAWVLCYFAIFKGCKWTGKVLYFTALFPYLLLTILLIRGLTLPGAAEGLKFYLYPDFSKLGNSKIWIDAVTQIFFTYGLALGAIVALGSYNKYHNSIVKQASFICILDSSTSFFAGFIVFSFIGFMAKEQGQPVSKVAESGPGLLFRVYPSGLLQLQGTAFWSALFFFTIILIGIDSQFCTMEGFFTAIIDEWPMFLRKKYRREIFILIICIISYLIGLSTVTEGGLYVFQVFDYYGASGWVLLWLLFFECIAISWCYGLDKWFENLKDMLGYYPSAWWRFCWKYACPAVCFGVTIFTLVQYKGATLPNYTFPVWADVVGWLIAMSSMLWVPGYAIYLYCVTPGTVKEVCTVHFRHILAGAVVCSLAVVRTTKLT</sequence>
<feature type="transmembrane region" description="Helical" evidence="8">
    <location>
        <begin position="108"/>
        <end position="133"/>
    </location>
</feature>
<comment type="subcellular location">
    <subcellularLocation>
        <location evidence="1">Membrane</location>
        <topology evidence="1">Multi-pass membrane protein</topology>
    </subcellularLocation>
</comment>
<evidence type="ECO:0000256" key="7">
    <source>
        <dbReference type="PIRSR" id="PIRSR600175-1"/>
    </source>
</evidence>
<keyword evidence="6 8" id="KW-0472">Membrane</keyword>
<dbReference type="Pfam" id="PF00209">
    <property type="entry name" value="SNF"/>
    <property type="match status" value="1"/>
</dbReference>
<keyword evidence="7" id="KW-0479">Metal-binding</keyword>
<proteinExistence type="predicted"/>
<evidence type="ECO:0000256" key="5">
    <source>
        <dbReference type="ARBA" id="ARBA00022989"/>
    </source>
</evidence>
<keyword evidence="4" id="KW-0769">Symport</keyword>
<feature type="transmembrane region" description="Helical" evidence="8">
    <location>
        <begin position="293"/>
        <end position="318"/>
    </location>
</feature>
<keyword evidence="7" id="KW-0915">Sodium</keyword>
<reference evidence="9" key="1">
    <citation type="submission" date="2016-06" db="UniProtKB">
        <authorList>
            <consortium name="WormBaseParasite"/>
        </authorList>
    </citation>
    <scope>IDENTIFICATION</scope>
</reference>
<evidence type="ECO:0000256" key="2">
    <source>
        <dbReference type="ARBA" id="ARBA00022448"/>
    </source>
</evidence>
<evidence type="ECO:0000313" key="9">
    <source>
        <dbReference type="WBParaSite" id="SBAD_0000553801-mRNA-1"/>
    </source>
</evidence>
<dbReference type="PANTHER" id="PTHR11616">
    <property type="entry name" value="SODIUM/CHLORIDE DEPENDENT TRANSPORTER"/>
    <property type="match status" value="1"/>
</dbReference>
<feature type="binding site" evidence="7">
    <location>
        <position position="264"/>
    </location>
    <ligand>
        <name>Na(+)</name>
        <dbReference type="ChEBI" id="CHEBI:29101"/>
        <label>1</label>
    </ligand>
</feature>
<feature type="binding site" evidence="7">
    <location>
        <position position="265"/>
    </location>
    <ligand>
        <name>Na(+)</name>
        <dbReference type="ChEBI" id="CHEBI:29101"/>
        <label>1</label>
    </ligand>
</feature>
<dbReference type="GO" id="GO:0005332">
    <property type="term" value="F:gamma-aminobutyric acid:sodium:chloride symporter activity"/>
    <property type="evidence" value="ECO:0007669"/>
    <property type="project" value="TreeGrafter"/>
</dbReference>
<evidence type="ECO:0000256" key="8">
    <source>
        <dbReference type="SAM" id="Phobius"/>
    </source>
</evidence>
<keyword evidence="3 8" id="KW-0812">Transmembrane</keyword>
<evidence type="ECO:0000256" key="1">
    <source>
        <dbReference type="ARBA" id="ARBA00004141"/>
    </source>
</evidence>
<dbReference type="InterPro" id="IPR000175">
    <property type="entry name" value="Na/ntran_symport"/>
</dbReference>
<feature type="transmembrane region" description="Helical" evidence="8">
    <location>
        <begin position="81"/>
        <end position="99"/>
    </location>
</feature>
<dbReference type="WBParaSite" id="SBAD_0000553801-mRNA-1">
    <property type="protein sequence ID" value="SBAD_0000553801-mRNA-1"/>
    <property type="gene ID" value="SBAD_0000553801"/>
</dbReference>
<feature type="transmembrane region" description="Helical" evidence="8">
    <location>
        <begin position="190"/>
        <end position="215"/>
    </location>
</feature>
<organism evidence="9">
    <name type="scientific">Soboliphyme baturini</name>
    <dbReference type="NCBI Taxonomy" id="241478"/>
    <lineage>
        <taxon>Eukaryota</taxon>
        <taxon>Metazoa</taxon>
        <taxon>Ecdysozoa</taxon>
        <taxon>Nematoda</taxon>
        <taxon>Enoplea</taxon>
        <taxon>Dorylaimia</taxon>
        <taxon>Dioctophymatida</taxon>
        <taxon>Dioctophymatoidea</taxon>
        <taxon>Soboliphymatidae</taxon>
        <taxon>Soboliphyme</taxon>
    </lineage>
</organism>
<name>A0A183INX5_9BILA</name>
<feature type="transmembrane region" description="Helical" evidence="8">
    <location>
        <begin position="330"/>
        <end position="348"/>
    </location>
</feature>
<dbReference type="GO" id="GO:0046872">
    <property type="term" value="F:metal ion binding"/>
    <property type="evidence" value="ECO:0007669"/>
    <property type="project" value="UniProtKB-KW"/>
</dbReference>
<dbReference type="SUPFAM" id="SSF161070">
    <property type="entry name" value="SNF-like"/>
    <property type="match status" value="1"/>
</dbReference>
<feature type="transmembrane region" description="Helical" evidence="8">
    <location>
        <begin position="369"/>
        <end position="388"/>
    </location>
</feature>
<keyword evidence="2" id="KW-0813">Transport</keyword>
<dbReference type="GO" id="GO:0005886">
    <property type="term" value="C:plasma membrane"/>
    <property type="evidence" value="ECO:0007669"/>
    <property type="project" value="TreeGrafter"/>
</dbReference>
<dbReference type="PRINTS" id="PR00176">
    <property type="entry name" value="NANEUSMPORT"/>
</dbReference>
<evidence type="ECO:0000256" key="3">
    <source>
        <dbReference type="ARBA" id="ARBA00022692"/>
    </source>
</evidence>
<evidence type="ECO:0000256" key="4">
    <source>
        <dbReference type="ARBA" id="ARBA00022847"/>
    </source>
</evidence>
<feature type="transmembrane region" description="Helical" evidence="8">
    <location>
        <begin position="242"/>
        <end position="263"/>
    </location>
</feature>
<dbReference type="PROSITE" id="PS50267">
    <property type="entry name" value="NA_NEUROTRAN_SYMP_3"/>
    <property type="match status" value="1"/>
</dbReference>
<keyword evidence="5 8" id="KW-1133">Transmembrane helix</keyword>
<feature type="transmembrane region" description="Helical" evidence="8">
    <location>
        <begin position="440"/>
        <end position="457"/>
    </location>
</feature>
<feature type="transmembrane region" description="Helical" evidence="8">
    <location>
        <begin position="153"/>
        <end position="178"/>
    </location>
</feature>
<feature type="transmembrane region" description="Helical" evidence="8">
    <location>
        <begin position="408"/>
        <end position="428"/>
    </location>
</feature>
<dbReference type="AlphaFoldDB" id="A0A183INX5"/>
<accession>A0A183INX5</accession>
<dbReference type="GO" id="GO:0043005">
    <property type="term" value="C:neuron projection"/>
    <property type="evidence" value="ECO:0007669"/>
    <property type="project" value="TreeGrafter"/>
</dbReference>
<evidence type="ECO:0000256" key="6">
    <source>
        <dbReference type="ARBA" id="ARBA00023136"/>
    </source>
</evidence>
<dbReference type="InterPro" id="IPR037272">
    <property type="entry name" value="SNS_sf"/>
</dbReference>
<protein>
    <submittedName>
        <fullName evidence="9">Sodium-and chloride-dependent GABA transporter 2</fullName>
    </submittedName>
</protein>
<dbReference type="PANTHER" id="PTHR11616:SF265">
    <property type="entry name" value="TRANSPORTER"/>
    <property type="match status" value="1"/>
</dbReference>